<evidence type="ECO:0000313" key="2">
    <source>
        <dbReference type="Proteomes" id="UP000504603"/>
    </source>
</evidence>
<evidence type="ECO:0000313" key="3">
    <source>
        <dbReference type="RefSeq" id="XP_022155953.1"/>
    </source>
</evidence>
<feature type="compositionally biased region" description="Polar residues" evidence="1">
    <location>
        <begin position="106"/>
        <end position="115"/>
    </location>
</feature>
<dbReference type="Proteomes" id="UP000504603">
    <property type="component" value="Unplaced"/>
</dbReference>
<name>A0A6J1DPA4_MOMCH</name>
<keyword evidence="2" id="KW-1185">Reference proteome</keyword>
<gene>
    <name evidence="3" type="primary">LOC111022947</name>
</gene>
<organism evidence="2 3">
    <name type="scientific">Momordica charantia</name>
    <name type="common">Bitter gourd</name>
    <name type="synonym">Balsam pear</name>
    <dbReference type="NCBI Taxonomy" id="3673"/>
    <lineage>
        <taxon>Eukaryota</taxon>
        <taxon>Viridiplantae</taxon>
        <taxon>Streptophyta</taxon>
        <taxon>Embryophyta</taxon>
        <taxon>Tracheophyta</taxon>
        <taxon>Spermatophyta</taxon>
        <taxon>Magnoliopsida</taxon>
        <taxon>eudicotyledons</taxon>
        <taxon>Gunneridae</taxon>
        <taxon>Pentapetalae</taxon>
        <taxon>rosids</taxon>
        <taxon>fabids</taxon>
        <taxon>Cucurbitales</taxon>
        <taxon>Cucurbitaceae</taxon>
        <taxon>Momordiceae</taxon>
        <taxon>Momordica</taxon>
    </lineage>
</organism>
<evidence type="ECO:0000256" key="1">
    <source>
        <dbReference type="SAM" id="MobiDB-lite"/>
    </source>
</evidence>
<proteinExistence type="predicted"/>
<feature type="compositionally biased region" description="Basic and acidic residues" evidence="1">
    <location>
        <begin position="117"/>
        <end position="126"/>
    </location>
</feature>
<dbReference type="GeneID" id="111022947"/>
<dbReference type="KEGG" id="mcha:111022947"/>
<dbReference type="AlphaFoldDB" id="A0A6J1DPA4"/>
<sequence>MEKKVDVHGGFSPAAAKCFYNSTKKNPVDKWFCRGCISSAAGGSEFKRKCLLPVDPSAQPATRFSKLCTLQDVTGRPLPKERKGKLVSFSKVNQTKLFHKKALIGSTSTEEGTTRATRKDKGKEPESDGMSVFFDLSEVSFSSIGSQLSSRDLEGSYDQGEGIGSLPPLVLDPSDDYFVRFEEREETVEVESEVSVAEEFQREDEDDQESEIDEAVHFPFTRKMVKALRVFNMCLRPISSKAAMKGTSAKKKEAREMMLR</sequence>
<accession>A0A6J1DPA4</accession>
<protein>
    <submittedName>
        <fullName evidence="3">Uncharacterized protein LOC111022947</fullName>
    </submittedName>
</protein>
<feature type="region of interest" description="Disordered" evidence="1">
    <location>
        <begin position="106"/>
        <end position="129"/>
    </location>
</feature>
<dbReference type="RefSeq" id="XP_022155953.1">
    <property type="nucleotide sequence ID" value="XM_022300261.1"/>
</dbReference>
<reference evidence="3" key="1">
    <citation type="submission" date="2025-08" db="UniProtKB">
        <authorList>
            <consortium name="RefSeq"/>
        </authorList>
    </citation>
    <scope>IDENTIFICATION</scope>
    <source>
        <strain evidence="3">OHB3-1</strain>
    </source>
</reference>